<evidence type="ECO:0000313" key="2">
    <source>
        <dbReference type="Proteomes" id="UP001218188"/>
    </source>
</evidence>
<dbReference type="Proteomes" id="UP001218188">
    <property type="component" value="Unassembled WGS sequence"/>
</dbReference>
<accession>A0AAD6WPH7</accession>
<dbReference type="AlphaFoldDB" id="A0AAD6WPH7"/>
<sequence>MATALRCLQALCASVPSAFRFVGRLIRWSPLPSTQASPTLVTLPTDVLHLVLQLLYDPWVRDDDRQRYDHETCKGALLLPLSESCRYMREQTLPWIFREAYNWSRPGDRIWPETLWPFFRTVHLRDRSIRDPGSIVLSRAIFDALRTMPSLTNLTLRFDAPLPADLLHALSVAPGLT</sequence>
<comment type="caution">
    <text evidence="1">The sequence shown here is derived from an EMBL/GenBank/DDBJ whole genome shotgun (WGS) entry which is preliminary data.</text>
</comment>
<name>A0AAD6WPH7_9AGAR</name>
<protein>
    <submittedName>
        <fullName evidence="1">Uncharacterized protein</fullName>
    </submittedName>
</protein>
<evidence type="ECO:0000313" key="1">
    <source>
        <dbReference type="EMBL" id="KAJ7016134.1"/>
    </source>
</evidence>
<dbReference type="EMBL" id="JARJCM010000585">
    <property type="protein sequence ID" value="KAJ7016134.1"/>
    <property type="molecule type" value="Genomic_DNA"/>
</dbReference>
<gene>
    <name evidence="1" type="ORF">C8F04DRAFT_1203190</name>
</gene>
<feature type="non-terminal residue" evidence="1">
    <location>
        <position position="1"/>
    </location>
</feature>
<keyword evidence="2" id="KW-1185">Reference proteome</keyword>
<organism evidence="1 2">
    <name type="scientific">Mycena alexandri</name>
    <dbReference type="NCBI Taxonomy" id="1745969"/>
    <lineage>
        <taxon>Eukaryota</taxon>
        <taxon>Fungi</taxon>
        <taxon>Dikarya</taxon>
        <taxon>Basidiomycota</taxon>
        <taxon>Agaricomycotina</taxon>
        <taxon>Agaricomycetes</taxon>
        <taxon>Agaricomycetidae</taxon>
        <taxon>Agaricales</taxon>
        <taxon>Marasmiineae</taxon>
        <taxon>Mycenaceae</taxon>
        <taxon>Mycena</taxon>
    </lineage>
</organism>
<proteinExistence type="predicted"/>
<reference evidence="1" key="1">
    <citation type="submission" date="2023-03" db="EMBL/GenBank/DDBJ databases">
        <title>Massive genome expansion in bonnet fungi (Mycena s.s.) driven by repeated elements and novel gene families across ecological guilds.</title>
        <authorList>
            <consortium name="Lawrence Berkeley National Laboratory"/>
            <person name="Harder C.B."/>
            <person name="Miyauchi S."/>
            <person name="Viragh M."/>
            <person name="Kuo A."/>
            <person name="Thoen E."/>
            <person name="Andreopoulos B."/>
            <person name="Lu D."/>
            <person name="Skrede I."/>
            <person name="Drula E."/>
            <person name="Henrissat B."/>
            <person name="Morin E."/>
            <person name="Kohler A."/>
            <person name="Barry K."/>
            <person name="LaButti K."/>
            <person name="Morin E."/>
            <person name="Salamov A."/>
            <person name="Lipzen A."/>
            <person name="Mereny Z."/>
            <person name="Hegedus B."/>
            <person name="Baldrian P."/>
            <person name="Stursova M."/>
            <person name="Weitz H."/>
            <person name="Taylor A."/>
            <person name="Grigoriev I.V."/>
            <person name="Nagy L.G."/>
            <person name="Martin F."/>
            <person name="Kauserud H."/>
        </authorList>
    </citation>
    <scope>NUCLEOTIDE SEQUENCE</scope>
    <source>
        <strain evidence="1">CBHHK200</strain>
    </source>
</reference>